<keyword evidence="3" id="KW-1185">Reference proteome</keyword>
<proteinExistence type="predicted"/>
<comment type="caution">
    <text evidence="2">The sequence shown here is derived from an EMBL/GenBank/DDBJ whole genome shotgun (WGS) entry which is preliminary data.</text>
</comment>
<sequence length="114" mass="12884">MDDQELEKALPSKKVKRAVVVCFLFMLLEIVGGSKLGKKLGNFVRRCTFALFCPRVYGMAVCCHWEMTVRVSSVEVNKKVSRGMQASSKPQLPLMEVFLLMRCHPASCSRVSKR</sequence>
<protein>
    <submittedName>
        <fullName evidence="2">Uncharacterized protein</fullName>
    </submittedName>
</protein>
<evidence type="ECO:0000256" key="1">
    <source>
        <dbReference type="SAM" id="Phobius"/>
    </source>
</evidence>
<evidence type="ECO:0000313" key="3">
    <source>
        <dbReference type="Proteomes" id="UP001605036"/>
    </source>
</evidence>
<dbReference type="EMBL" id="JBHFFA010000007">
    <property type="protein sequence ID" value="KAL2614190.1"/>
    <property type="molecule type" value="Genomic_DNA"/>
</dbReference>
<dbReference type="Proteomes" id="UP001605036">
    <property type="component" value="Unassembled WGS sequence"/>
</dbReference>
<keyword evidence="1" id="KW-0812">Transmembrane</keyword>
<reference evidence="2 3" key="1">
    <citation type="submission" date="2024-09" db="EMBL/GenBank/DDBJ databases">
        <title>Chromosome-scale assembly of Riccia fluitans.</title>
        <authorList>
            <person name="Paukszto L."/>
            <person name="Sawicki J."/>
            <person name="Karawczyk K."/>
            <person name="Piernik-Szablinska J."/>
            <person name="Szczecinska M."/>
            <person name="Mazdziarz M."/>
        </authorList>
    </citation>
    <scope>NUCLEOTIDE SEQUENCE [LARGE SCALE GENOMIC DNA]</scope>
    <source>
        <strain evidence="2">Rf_01</strain>
        <tissue evidence="2">Aerial parts of the thallus</tissue>
    </source>
</reference>
<organism evidence="2 3">
    <name type="scientific">Riccia fluitans</name>
    <dbReference type="NCBI Taxonomy" id="41844"/>
    <lineage>
        <taxon>Eukaryota</taxon>
        <taxon>Viridiplantae</taxon>
        <taxon>Streptophyta</taxon>
        <taxon>Embryophyta</taxon>
        <taxon>Marchantiophyta</taxon>
        <taxon>Marchantiopsida</taxon>
        <taxon>Marchantiidae</taxon>
        <taxon>Marchantiales</taxon>
        <taxon>Ricciaceae</taxon>
        <taxon>Riccia</taxon>
    </lineage>
</organism>
<keyword evidence="1" id="KW-0472">Membrane</keyword>
<evidence type="ECO:0000313" key="2">
    <source>
        <dbReference type="EMBL" id="KAL2614190.1"/>
    </source>
</evidence>
<feature type="transmembrane region" description="Helical" evidence="1">
    <location>
        <begin position="18"/>
        <end position="36"/>
    </location>
</feature>
<dbReference type="AlphaFoldDB" id="A0ABD1XZ02"/>
<name>A0ABD1XZ02_9MARC</name>
<gene>
    <name evidence="2" type="ORF">R1flu_025882</name>
</gene>
<accession>A0ABD1XZ02</accession>
<keyword evidence="1" id="KW-1133">Transmembrane helix</keyword>